<dbReference type="PANTHER" id="PTHR37610:SF78">
    <property type="entry name" value="GAG-POLYPEPTIDE OF LTR COPIA-TYPE-RELATED"/>
    <property type="match status" value="1"/>
</dbReference>
<dbReference type="AlphaFoldDB" id="A0AAV9KA18"/>
<accession>A0AAV9KA18</accession>
<dbReference type="PANTHER" id="PTHR37610">
    <property type="entry name" value="CCHC-TYPE DOMAIN-CONTAINING PROTEIN"/>
    <property type="match status" value="1"/>
</dbReference>
<comment type="caution">
    <text evidence="1">The sequence shown here is derived from an EMBL/GenBank/DDBJ whole genome shotgun (WGS) entry which is preliminary data.</text>
</comment>
<dbReference type="Proteomes" id="UP001311915">
    <property type="component" value="Unassembled WGS sequence"/>
</dbReference>
<evidence type="ECO:0000313" key="1">
    <source>
        <dbReference type="EMBL" id="KAK4710028.1"/>
    </source>
</evidence>
<dbReference type="EMBL" id="JAWPEI010000011">
    <property type="protein sequence ID" value="KAK4710028.1"/>
    <property type="molecule type" value="Genomic_DNA"/>
</dbReference>
<organism evidence="1 2">
    <name type="scientific">Solanum pinnatisectum</name>
    <name type="common">tansyleaf nightshade</name>
    <dbReference type="NCBI Taxonomy" id="50273"/>
    <lineage>
        <taxon>Eukaryota</taxon>
        <taxon>Viridiplantae</taxon>
        <taxon>Streptophyta</taxon>
        <taxon>Embryophyta</taxon>
        <taxon>Tracheophyta</taxon>
        <taxon>Spermatophyta</taxon>
        <taxon>Magnoliopsida</taxon>
        <taxon>eudicotyledons</taxon>
        <taxon>Gunneridae</taxon>
        <taxon>Pentapetalae</taxon>
        <taxon>asterids</taxon>
        <taxon>lamiids</taxon>
        <taxon>Solanales</taxon>
        <taxon>Solanaceae</taxon>
        <taxon>Solanoideae</taxon>
        <taxon>Solaneae</taxon>
        <taxon>Solanum</taxon>
    </lineage>
</organism>
<name>A0AAV9KA18_9SOLN</name>
<gene>
    <name evidence="1" type="ORF">R3W88_004541</name>
</gene>
<proteinExistence type="predicted"/>
<evidence type="ECO:0000313" key="2">
    <source>
        <dbReference type="Proteomes" id="UP001311915"/>
    </source>
</evidence>
<protein>
    <recommendedName>
        <fullName evidence="3">Retrotransposon gag domain-containing protein</fullName>
    </recommendedName>
</protein>
<evidence type="ECO:0008006" key="3">
    <source>
        <dbReference type="Google" id="ProtNLM"/>
    </source>
</evidence>
<sequence>MVEIDENCFARETKVRICDRNFGIVYASDASLVWENLQELFDKVNRVRIYQLHREIAKIAQGTDIVLVYFTKLKELWAEYDTMMAYAMITEEESEKYDMDHSTMGMKTITKGDDVTTFLFV</sequence>
<reference evidence="1 2" key="1">
    <citation type="submission" date="2023-10" db="EMBL/GenBank/DDBJ databases">
        <title>Genome-Wide Identification Analysis in wild type Solanum Pinnatisectum Reveals Some Genes Defensing Phytophthora Infestans.</title>
        <authorList>
            <person name="Sun C."/>
        </authorList>
    </citation>
    <scope>NUCLEOTIDE SEQUENCE [LARGE SCALE GENOMIC DNA]</scope>
    <source>
        <strain evidence="1">LQN</strain>
        <tissue evidence="1">Leaf</tissue>
    </source>
</reference>
<keyword evidence="2" id="KW-1185">Reference proteome</keyword>